<reference evidence="10" key="2">
    <citation type="submission" date="2012-08" db="EMBL/GenBank/DDBJ databases">
        <title>Genome sequence of Kazachstania naganishii.</title>
        <authorList>
            <person name="Gordon J.L."/>
            <person name="Armisen D."/>
            <person name="Proux-Wera E."/>
            <person name="OhEigeartaigh S.S."/>
            <person name="Byrne K.P."/>
            <person name="Wolfe K.H."/>
        </authorList>
    </citation>
    <scope>NUCLEOTIDE SEQUENCE [LARGE SCALE GENOMIC DNA]</scope>
    <source>
        <strain evidence="10">ATCC MYA-139 / BCRC 22969 / CBS 8797 / CCRC 22969 / KCTC 17520 / NBRC 10181 / NCYC 3082</strain>
    </source>
</reference>
<dbReference type="RefSeq" id="XP_022464543.1">
    <property type="nucleotide sequence ID" value="XM_022608003.1"/>
</dbReference>
<feature type="domain" description="Endoplasmic reticulum vesicle transporter C-terminal" evidence="7">
    <location>
        <begin position="146"/>
        <end position="393"/>
    </location>
</feature>
<evidence type="ECO:0000259" key="8">
    <source>
        <dbReference type="Pfam" id="PF13850"/>
    </source>
</evidence>
<dbReference type="Proteomes" id="UP000006310">
    <property type="component" value="Chromosome 5"/>
</dbReference>
<comment type="similarity">
    <text evidence="2 6">Belongs to the ERGIC family.</text>
</comment>
<comment type="function">
    <text evidence="6">Plays a role in transport between endoplasmic reticulum and Golgi.</text>
</comment>
<evidence type="ECO:0000256" key="2">
    <source>
        <dbReference type="ARBA" id="ARBA00005648"/>
    </source>
</evidence>
<dbReference type="AlphaFoldDB" id="J7RYP6"/>
<keyword evidence="3 6" id="KW-0812">Transmembrane</keyword>
<evidence type="ECO:0000256" key="5">
    <source>
        <dbReference type="ARBA" id="ARBA00023136"/>
    </source>
</evidence>
<dbReference type="InterPro" id="IPR045888">
    <property type="entry name" value="Erv"/>
</dbReference>
<dbReference type="GeneID" id="34525997"/>
<dbReference type="EMBL" id="HE978318">
    <property type="protein sequence ID" value="CCK70297.1"/>
    <property type="molecule type" value="Genomic_DNA"/>
</dbReference>
<evidence type="ECO:0000256" key="6">
    <source>
        <dbReference type="RuleBase" id="RU369013"/>
    </source>
</evidence>
<dbReference type="OMA" id="GPTHGMY"/>
<dbReference type="GO" id="GO:0061852">
    <property type="term" value="C:retrograde transporter complex, Golgi to ER"/>
    <property type="evidence" value="ECO:0007669"/>
    <property type="project" value="EnsemblFungi"/>
</dbReference>
<dbReference type="GO" id="GO:0033116">
    <property type="term" value="C:endoplasmic reticulum-Golgi intermediate compartment membrane"/>
    <property type="evidence" value="ECO:0007669"/>
    <property type="project" value="UniProtKB-SubCell"/>
</dbReference>
<keyword evidence="6" id="KW-0333">Golgi apparatus</keyword>
<dbReference type="InterPro" id="IPR039542">
    <property type="entry name" value="Erv_N"/>
</dbReference>
<dbReference type="InterPro" id="IPR012936">
    <property type="entry name" value="Erv_C"/>
</dbReference>
<comment type="caution">
    <text evidence="6">Lacks conserved residue(s) required for the propagation of feature annotation.</text>
</comment>
<dbReference type="GO" id="GO:0000139">
    <property type="term" value="C:Golgi membrane"/>
    <property type="evidence" value="ECO:0007669"/>
    <property type="project" value="UniProtKB-SubCell"/>
</dbReference>
<gene>
    <name evidence="9" type="primary">KNAG0E00290</name>
    <name evidence="9" type="ordered locus">KNAG_0E00290</name>
</gene>
<dbReference type="GO" id="GO:0030134">
    <property type="term" value="C:COPII-coated ER to Golgi transport vesicle"/>
    <property type="evidence" value="ECO:0007669"/>
    <property type="project" value="EnsemblFungi"/>
</dbReference>
<keyword evidence="6" id="KW-0931">ER-Golgi transport</keyword>
<dbReference type="Pfam" id="PF07970">
    <property type="entry name" value="COPIIcoated_ERV"/>
    <property type="match status" value="1"/>
</dbReference>
<evidence type="ECO:0000313" key="9">
    <source>
        <dbReference type="EMBL" id="CCK70297.1"/>
    </source>
</evidence>
<keyword evidence="6" id="KW-0813">Transport</keyword>
<keyword evidence="4 6" id="KW-1133">Transmembrane helix</keyword>
<dbReference type="PANTHER" id="PTHR10984">
    <property type="entry name" value="ENDOPLASMIC RETICULUM-GOLGI INTERMEDIATE COMPARTMENT PROTEIN"/>
    <property type="match status" value="1"/>
</dbReference>
<dbReference type="PANTHER" id="PTHR10984:SF25">
    <property type="entry name" value="ENDOPLASMIC RETICULUM-GOLGI INTERMEDIATE COMPARTMENT PROTEIN 3"/>
    <property type="match status" value="1"/>
</dbReference>
<dbReference type="GO" id="GO:0006890">
    <property type="term" value="P:retrograde vesicle-mediated transport, Golgi to endoplasmic reticulum"/>
    <property type="evidence" value="ECO:0007669"/>
    <property type="project" value="EnsemblFungi"/>
</dbReference>
<feature type="transmembrane region" description="Helical" evidence="6">
    <location>
        <begin position="374"/>
        <end position="397"/>
    </location>
</feature>
<evidence type="ECO:0000259" key="7">
    <source>
        <dbReference type="Pfam" id="PF07970"/>
    </source>
</evidence>
<protein>
    <recommendedName>
        <fullName evidence="6">Endoplasmic reticulum-Golgi intermediate compartment protein</fullName>
    </recommendedName>
</protein>
<dbReference type="GO" id="GO:0005789">
    <property type="term" value="C:endoplasmic reticulum membrane"/>
    <property type="evidence" value="ECO:0007669"/>
    <property type="project" value="UniProtKB-SubCell"/>
</dbReference>
<accession>J7RYP6</accession>
<reference evidence="9 10" key="1">
    <citation type="journal article" date="2011" name="Proc. Natl. Acad. Sci. U.S.A.">
        <title>Evolutionary erosion of yeast sex chromosomes by mating-type switching accidents.</title>
        <authorList>
            <person name="Gordon J.L."/>
            <person name="Armisen D."/>
            <person name="Proux-Wera E."/>
            <person name="Oheigeartaigh S.S."/>
            <person name="Byrne K.P."/>
            <person name="Wolfe K.H."/>
        </authorList>
    </citation>
    <scope>NUCLEOTIDE SEQUENCE [LARGE SCALE GENOMIC DNA]</scope>
    <source>
        <strain evidence="10">ATCC MYA-139 / BCRC 22969 / CBS 8797 / CCRC 22969 / KCTC 17520 / NBRC 10181 / NCYC 3082</strain>
    </source>
</reference>
<keyword evidence="6" id="KW-0256">Endoplasmic reticulum</keyword>
<name>J7RYP6_HUIN7</name>
<dbReference type="Pfam" id="PF13850">
    <property type="entry name" value="ERGIC_N"/>
    <property type="match status" value="1"/>
</dbReference>
<keyword evidence="10" id="KW-1185">Reference proteome</keyword>
<dbReference type="STRING" id="1071383.J7RYP6"/>
<dbReference type="eggNOG" id="KOG2667">
    <property type="taxonomic scope" value="Eukaryota"/>
</dbReference>
<feature type="domain" description="Endoplasmic reticulum vesicle transporter N-terminal" evidence="8">
    <location>
        <begin position="8"/>
        <end position="93"/>
    </location>
</feature>
<dbReference type="HOGENOM" id="CLU_034705_1_0_1"/>
<comment type="subcellular location">
    <subcellularLocation>
        <location evidence="6">Endoplasmic reticulum membrane</location>
        <topology evidence="6">Multi-pass membrane protein</topology>
    </subcellularLocation>
    <subcellularLocation>
        <location evidence="6">Endoplasmic reticulum-Golgi intermediate compartment membrane</location>
        <topology evidence="6">Multi-pass membrane protein</topology>
    </subcellularLocation>
    <subcellularLocation>
        <location evidence="6">Golgi apparatus membrane</location>
        <topology evidence="6">Multi-pass membrane protein</topology>
    </subcellularLocation>
    <subcellularLocation>
        <location evidence="1">Membrane</location>
        <topology evidence="1">Multi-pass membrane protein</topology>
    </subcellularLocation>
</comment>
<organism evidence="9 10">
    <name type="scientific">Huiozyma naganishii (strain ATCC MYA-139 / BCRC 22969 / CBS 8797 / KCTC 17520 / NBRC 10181 / NCYC 3082 / Yp74L-3)</name>
    <name type="common">Yeast</name>
    <name type="synonym">Kazachstania naganishii</name>
    <dbReference type="NCBI Taxonomy" id="1071383"/>
    <lineage>
        <taxon>Eukaryota</taxon>
        <taxon>Fungi</taxon>
        <taxon>Dikarya</taxon>
        <taxon>Ascomycota</taxon>
        <taxon>Saccharomycotina</taxon>
        <taxon>Saccharomycetes</taxon>
        <taxon>Saccharomycetales</taxon>
        <taxon>Saccharomycetaceae</taxon>
        <taxon>Huiozyma</taxon>
    </lineage>
</organism>
<dbReference type="GO" id="GO:0006888">
    <property type="term" value="P:endoplasmic reticulum to Golgi vesicle-mediated transport"/>
    <property type="evidence" value="ECO:0007669"/>
    <property type="project" value="UniProtKB-UniRule"/>
</dbReference>
<dbReference type="KEGG" id="kng:KNAG_0E00290"/>
<evidence type="ECO:0000313" key="10">
    <source>
        <dbReference type="Proteomes" id="UP000006310"/>
    </source>
</evidence>
<sequence length="408" mass="45453">MMRRSTLLSMDAFSRAEDDVRVRTRAGAYVTLACLVTTVFLLLSEYRQWNTIVSRSSLVIDREHGLKLDLRLDVTFPHLPCDLVSFDVLDDSGVLLLDVDDENNHFTKTRIDQRGEPLDAAAAASFKLDAEAAQLPPTDPDYCGSCYGSRDQTRNDELDPANKVCCNTCSSVREAYLDAGWAFFDGKNIEQCEREGYVDKISQRITEGCRIKGGVRLNRVQGNIHFAPGDAFRSARGHFHDTSMYDQTGSLNFDHIIHHLSFGPSVDNMQSLEKASNVAIAPLDGKQVLPRYDSHAYQYTYFTKIVPTRFEYFSGSVIETTQFSSTFSARPIGGGTTETATYTSGGTPGLYFNIEMSPLKVIHKEQNKISWSGFLLNCITSIGGVLAVGTVVDKILYRAERTLLNKKQ</sequence>
<keyword evidence="5 6" id="KW-0472">Membrane</keyword>
<dbReference type="OrthoDB" id="270930at2759"/>
<evidence type="ECO:0000256" key="4">
    <source>
        <dbReference type="ARBA" id="ARBA00022989"/>
    </source>
</evidence>
<evidence type="ECO:0000256" key="3">
    <source>
        <dbReference type="ARBA" id="ARBA00022692"/>
    </source>
</evidence>
<proteinExistence type="inferred from homology"/>
<evidence type="ECO:0000256" key="1">
    <source>
        <dbReference type="ARBA" id="ARBA00004141"/>
    </source>
</evidence>